<accession>A0A1E5Q2S9</accession>
<reference evidence="2" key="1">
    <citation type="submission" date="2016-07" db="EMBL/GenBank/DDBJ databases">
        <authorList>
            <person name="Florea S."/>
            <person name="Webb J.S."/>
            <person name="Jaromczyk J."/>
            <person name="Schardl C.L."/>
        </authorList>
    </citation>
    <scope>NUCLEOTIDE SEQUENCE [LARGE SCALE GENOMIC DNA]</scope>
    <source>
        <strain evidence="2">MV-1</strain>
    </source>
</reference>
<dbReference type="Proteomes" id="UP000095347">
    <property type="component" value="Unassembled WGS sequence"/>
</dbReference>
<proteinExistence type="predicted"/>
<evidence type="ECO:0000313" key="1">
    <source>
        <dbReference type="EMBL" id="OEJ63742.1"/>
    </source>
</evidence>
<gene>
    <name evidence="1" type="ORF">BEN30_17525</name>
</gene>
<name>A0A1E5Q2S9_9PROT</name>
<organism evidence="1 2">
    <name type="scientific">Magnetovibrio blakemorei</name>
    <dbReference type="NCBI Taxonomy" id="28181"/>
    <lineage>
        <taxon>Bacteria</taxon>
        <taxon>Pseudomonadati</taxon>
        <taxon>Pseudomonadota</taxon>
        <taxon>Alphaproteobacteria</taxon>
        <taxon>Rhodospirillales</taxon>
        <taxon>Magnetovibrionaceae</taxon>
        <taxon>Magnetovibrio</taxon>
    </lineage>
</organism>
<protein>
    <submittedName>
        <fullName evidence="1">Uncharacterized protein</fullName>
    </submittedName>
</protein>
<keyword evidence="2" id="KW-1185">Reference proteome</keyword>
<dbReference type="STRING" id="28181.BEN30_17525"/>
<dbReference type="EMBL" id="MCGG01000086">
    <property type="protein sequence ID" value="OEJ63742.1"/>
    <property type="molecule type" value="Genomic_DNA"/>
</dbReference>
<evidence type="ECO:0000313" key="2">
    <source>
        <dbReference type="Proteomes" id="UP000095347"/>
    </source>
</evidence>
<comment type="caution">
    <text evidence="1">The sequence shown here is derived from an EMBL/GenBank/DDBJ whole genome shotgun (WGS) entry which is preliminary data.</text>
</comment>
<dbReference type="AlphaFoldDB" id="A0A1E5Q2S9"/>
<sequence>MWEDEMHQSLIPSLMKRMKQAWFAPLYLVLALSACSTVTLISPYDEKLESGVTGYAQNLSTFLVKMQAANGTPAGKYENNIEFALNNA</sequence>